<dbReference type="AlphaFoldDB" id="A0A9D4M8J5"/>
<evidence type="ECO:0000313" key="7">
    <source>
        <dbReference type="Proteomes" id="UP000828390"/>
    </source>
</evidence>
<comment type="caution">
    <text evidence="6">The sequence shown here is derived from an EMBL/GenBank/DDBJ whole genome shotgun (WGS) entry which is preliminary data.</text>
</comment>
<evidence type="ECO:0000259" key="5">
    <source>
        <dbReference type="PROSITE" id="PS50102"/>
    </source>
</evidence>
<proteinExistence type="predicted"/>
<name>A0A9D4M8J5_DREPO</name>
<dbReference type="Proteomes" id="UP000828390">
    <property type="component" value="Unassembled WGS sequence"/>
</dbReference>
<dbReference type="InterPro" id="IPR012677">
    <property type="entry name" value="Nucleotide-bd_a/b_plait_sf"/>
</dbReference>
<dbReference type="GO" id="GO:0003723">
    <property type="term" value="F:RNA binding"/>
    <property type="evidence" value="ECO:0007669"/>
    <property type="project" value="UniProtKB-UniRule"/>
</dbReference>
<keyword evidence="1" id="KW-0677">Repeat</keyword>
<dbReference type="PANTHER" id="PTHR23236:SF119">
    <property type="entry name" value="NUCLEAR RNA-BINDING PROTEIN SART-3"/>
    <property type="match status" value="1"/>
</dbReference>
<evidence type="ECO:0000256" key="1">
    <source>
        <dbReference type="ARBA" id="ARBA00022737"/>
    </source>
</evidence>
<dbReference type="SMART" id="SM00360">
    <property type="entry name" value="RRM"/>
    <property type="match status" value="3"/>
</dbReference>
<keyword evidence="7" id="KW-1185">Reference proteome</keyword>
<gene>
    <name evidence="6" type="ORF">DPMN_035063</name>
</gene>
<organism evidence="6 7">
    <name type="scientific">Dreissena polymorpha</name>
    <name type="common">Zebra mussel</name>
    <name type="synonym">Mytilus polymorpha</name>
    <dbReference type="NCBI Taxonomy" id="45954"/>
    <lineage>
        <taxon>Eukaryota</taxon>
        <taxon>Metazoa</taxon>
        <taxon>Spiralia</taxon>
        <taxon>Lophotrochozoa</taxon>
        <taxon>Mollusca</taxon>
        <taxon>Bivalvia</taxon>
        <taxon>Autobranchia</taxon>
        <taxon>Heteroconchia</taxon>
        <taxon>Euheterodonta</taxon>
        <taxon>Imparidentia</taxon>
        <taxon>Neoheterodontei</taxon>
        <taxon>Myida</taxon>
        <taxon>Dreissenoidea</taxon>
        <taxon>Dreissenidae</taxon>
        <taxon>Dreissena</taxon>
    </lineage>
</organism>
<protein>
    <recommendedName>
        <fullName evidence="5">RRM domain-containing protein</fullName>
    </recommendedName>
</protein>
<dbReference type="EMBL" id="JAIWYP010000002">
    <property type="protein sequence ID" value="KAH3871848.1"/>
    <property type="molecule type" value="Genomic_DNA"/>
</dbReference>
<reference evidence="6" key="1">
    <citation type="journal article" date="2019" name="bioRxiv">
        <title>The Genome of the Zebra Mussel, Dreissena polymorpha: A Resource for Invasive Species Research.</title>
        <authorList>
            <person name="McCartney M.A."/>
            <person name="Auch B."/>
            <person name="Kono T."/>
            <person name="Mallez S."/>
            <person name="Zhang Y."/>
            <person name="Obille A."/>
            <person name="Becker A."/>
            <person name="Abrahante J.E."/>
            <person name="Garbe J."/>
            <person name="Badalamenti J.P."/>
            <person name="Herman A."/>
            <person name="Mangelson H."/>
            <person name="Liachko I."/>
            <person name="Sullivan S."/>
            <person name="Sone E.D."/>
            <person name="Koren S."/>
            <person name="Silverstein K.A.T."/>
            <person name="Beckman K.B."/>
            <person name="Gohl D.M."/>
        </authorList>
    </citation>
    <scope>NUCLEOTIDE SEQUENCE</scope>
    <source>
        <strain evidence="6">Duluth1</strain>
        <tissue evidence="6">Whole animal</tissue>
    </source>
</reference>
<dbReference type="Gene3D" id="3.30.70.330">
    <property type="match status" value="3"/>
</dbReference>
<dbReference type="InterPro" id="IPR035979">
    <property type="entry name" value="RBD_domain_sf"/>
</dbReference>
<feature type="compositionally biased region" description="Acidic residues" evidence="4">
    <location>
        <begin position="294"/>
        <end position="317"/>
    </location>
</feature>
<feature type="domain" description="RRM" evidence="5">
    <location>
        <begin position="183"/>
        <end position="257"/>
    </location>
</feature>
<reference evidence="6" key="2">
    <citation type="submission" date="2020-11" db="EMBL/GenBank/DDBJ databases">
        <authorList>
            <person name="McCartney M.A."/>
            <person name="Auch B."/>
            <person name="Kono T."/>
            <person name="Mallez S."/>
            <person name="Becker A."/>
            <person name="Gohl D.M."/>
            <person name="Silverstein K.A.T."/>
            <person name="Koren S."/>
            <person name="Bechman K.B."/>
            <person name="Herman A."/>
            <person name="Abrahante J.E."/>
            <person name="Garbe J."/>
        </authorList>
    </citation>
    <scope>NUCLEOTIDE SEQUENCE</scope>
    <source>
        <strain evidence="6">Duluth1</strain>
        <tissue evidence="6">Whole animal</tissue>
    </source>
</reference>
<dbReference type="InterPro" id="IPR000504">
    <property type="entry name" value="RRM_dom"/>
</dbReference>
<dbReference type="Pfam" id="PF00076">
    <property type="entry name" value="RRM_1"/>
    <property type="match status" value="3"/>
</dbReference>
<dbReference type="PROSITE" id="PS50102">
    <property type="entry name" value="RRM"/>
    <property type="match status" value="3"/>
</dbReference>
<evidence type="ECO:0000256" key="2">
    <source>
        <dbReference type="ARBA" id="ARBA00022884"/>
    </source>
</evidence>
<dbReference type="PANTHER" id="PTHR23236">
    <property type="entry name" value="EUKARYOTIC TRANSLATION INITIATION FACTOR 4B/4H"/>
    <property type="match status" value="1"/>
</dbReference>
<dbReference type="SUPFAM" id="SSF54928">
    <property type="entry name" value="RNA-binding domain, RBD"/>
    <property type="match status" value="3"/>
</dbReference>
<evidence type="ECO:0000313" key="6">
    <source>
        <dbReference type="EMBL" id="KAH3871848.1"/>
    </source>
</evidence>
<evidence type="ECO:0000256" key="3">
    <source>
        <dbReference type="PROSITE-ProRule" id="PRU00176"/>
    </source>
</evidence>
<feature type="non-terminal residue" evidence="6">
    <location>
        <position position="1"/>
    </location>
</feature>
<accession>A0A9D4M8J5</accession>
<keyword evidence="2 3" id="KW-0694">RNA-binding</keyword>
<sequence>PITLFCGNLDPDLTTESLQAFFDAEGIDITNARKISFKRFGYVDVKPEDLDKALELSGKELNGEPVRIDLSKPKAGNEPQEKQVTGGDSKTLFVKNLVEDITEEEIRAFFEGETITEIRLPKKYNGTSKGFGYVVFENDEAAEKMMKEKQGAELKGEKIFLDYTNEKSQHSQGSKNKEFGPSKVLFVRNLSFQVTEDELKEIFEGSKACRIPPNEYGQSKGFGFVEFESVEDAEKAKAEKDGLEIQGREVQLAFANDKPGGFMGGGALVVDGVVVVVMEGVDMVVAEGAGVVGGEEEEGSVEEEAEDGVVEEEEEDGVVDKRKHSATKSRMLLLHLWWSWWRWQLGVPRSGR</sequence>
<feature type="region of interest" description="Disordered" evidence="4">
    <location>
        <begin position="292"/>
        <end position="322"/>
    </location>
</feature>
<feature type="domain" description="RRM" evidence="5">
    <location>
        <begin position="90"/>
        <end position="166"/>
    </location>
</feature>
<evidence type="ECO:0000256" key="4">
    <source>
        <dbReference type="SAM" id="MobiDB-lite"/>
    </source>
</evidence>
<feature type="domain" description="RRM" evidence="5">
    <location>
        <begin position="2"/>
        <end position="73"/>
    </location>
</feature>